<dbReference type="PANTHER" id="PTHR46370:SF1">
    <property type="entry name" value="GPALPP MOTIFS-CONTAINING PROTEIN 1"/>
    <property type="match status" value="1"/>
</dbReference>
<feature type="compositionally biased region" description="Basic and acidic residues" evidence="1">
    <location>
        <begin position="292"/>
        <end position="302"/>
    </location>
</feature>
<dbReference type="InterPro" id="IPR022226">
    <property type="entry name" value="DUF3752"/>
</dbReference>
<evidence type="ECO:0000256" key="1">
    <source>
        <dbReference type="SAM" id="MobiDB-lite"/>
    </source>
</evidence>
<organism evidence="3 4">
    <name type="scientific">Thielaviopsis punctulata</name>
    <dbReference type="NCBI Taxonomy" id="72032"/>
    <lineage>
        <taxon>Eukaryota</taxon>
        <taxon>Fungi</taxon>
        <taxon>Dikarya</taxon>
        <taxon>Ascomycota</taxon>
        <taxon>Pezizomycotina</taxon>
        <taxon>Sordariomycetes</taxon>
        <taxon>Hypocreomycetidae</taxon>
        <taxon>Microascales</taxon>
        <taxon>Ceratocystidaceae</taxon>
        <taxon>Thielaviopsis</taxon>
    </lineage>
</organism>
<comment type="caution">
    <text evidence="3">The sequence shown here is derived from an EMBL/GenBank/DDBJ whole genome shotgun (WGS) entry which is preliminary data.</text>
</comment>
<gene>
    <name evidence="3" type="ORF">TD95_004072</name>
</gene>
<evidence type="ECO:0000313" key="4">
    <source>
        <dbReference type="Proteomes" id="UP000033483"/>
    </source>
</evidence>
<dbReference type="Pfam" id="PF12572">
    <property type="entry name" value="DUF3752"/>
    <property type="match status" value="1"/>
</dbReference>
<feature type="region of interest" description="Disordered" evidence="1">
    <location>
        <begin position="180"/>
        <end position="322"/>
    </location>
</feature>
<sequence>MSSIGPQIPPHLAKRKRSLSQTDDLPPTKIAAPALNHDEIDIDSDDDDNLGPQIPEIATSSTLLPASASTVTANKDEISLDDDSDSDSGSQPVAKAPTASEPKVIGPTFPSPLRVLGPTMPPATLCKKPPGTPTNAYPEPDPNPGSDIDSDSDSDDGYGPALPTAGATAHQFIATTAAIAESEQKSSIPKRDAWMLAPPTESGSRAPDPTKIKSRGFASGRGASVPKSAGISSIWTETPDEKRRRLENAVLGRADESDVKQKVTVPSAADEQKEQERRRKIAEYTQQTRGKSLYEERQEALKSTKGRSGIEEEDDPSKRAFDIKKDMAIGGRLGQGDKKKLVSKAANFGDRFQKGSYL</sequence>
<name>A0A0F4ZDA3_9PEZI</name>
<dbReference type="InterPro" id="IPR046331">
    <property type="entry name" value="GPAM1-like"/>
</dbReference>
<feature type="compositionally biased region" description="Acidic residues" evidence="1">
    <location>
        <begin position="40"/>
        <end position="49"/>
    </location>
</feature>
<proteinExistence type="predicted"/>
<dbReference type="OrthoDB" id="73491at2759"/>
<evidence type="ECO:0000259" key="2">
    <source>
        <dbReference type="Pfam" id="PF12572"/>
    </source>
</evidence>
<dbReference type="Proteomes" id="UP000033483">
    <property type="component" value="Unassembled WGS sequence"/>
</dbReference>
<feature type="compositionally biased region" description="Low complexity" evidence="1">
    <location>
        <begin position="58"/>
        <end position="73"/>
    </location>
</feature>
<keyword evidence="4" id="KW-1185">Reference proteome</keyword>
<dbReference type="PANTHER" id="PTHR46370">
    <property type="entry name" value="GPALPP MOTIFS-CONTAINING PROTEIN 1"/>
    <property type="match status" value="1"/>
</dbReference>
<dbReference type="AlphaFoldDB" id="A0A0F4ZDA3"/>
<feature type="region of interest" description="Disordered" evidence="1">
    <location>
        <begin position="1"/>
        <end position="165"/>
    </location>
</feature>
<protein>
    <recommendedName>
        <fullName evidence="2">DUF3752 domain-containing protein</fullName>
    </recommendedName>
</protein>
<dbReference type="EMBL" id="LAEV01001408">
    <property type="protein sequence ID" value="KKA28180.1"/>
    <property type="molecule type" value="Genomic_DNA"/>
</dbReference>
<feature type="domain" description="DUF3752" evidence="2">
    <location>
        <begin position="198"/>
        <end position="353"/>
    </location>
</feature>
<feature type="compositionally biased region" description="Basic and acidic residues" evidence="1">
    <location>
        <begin position="239"/>
        <end position="261"/>
    </location>
</feature>
<evidence type="ECO:0000313" key="3">
    <source>
        <dbReference type="EMBL" id="KKA28180.1"/>
    </source>
</evidence>
<accession>A0A0F4ZDA3</accession>
<reference evidence="3 4" key="1">
    <citation type="submission" date="2015-03" db="EMBL/GenBank/DDBJ databases">
        <authorList>
            <person name="Radwan O."/>
            <person name="Al-Naeli F.A."/>
            <person name="Rendon G.A."/>
            <person name="Fields C."/>
        </authorList>
    </citation>
    <scope>NUCLEOTIDE SEQUENCE [LARGE SCALE GENOMIC DNA]</scope>
    <source>
        <strain evidence="3">CR-DP1</strain>
    </source>
</reference>